<dbReference type="InterPro" id="IPR036291">
    <property type="entry name" value="NAD(P)-bd_dom_sf"/>
</dbReference>
<evidence type="ECO:0000259" key="2">
    <source>
        <dbReference type="SMART" id="SM00829"/>
    </source>
</evidence>
<reference evidence="4" key="1">
    <citation type="submission" date="2016-12" db="EMBL/GenBank/DDBJ databases">
        <authorList>
            <person name="Jung M.Y."/>
            <person name="Lee S.H."/>
        </authorList>
    </citation>
    <scope>NUCLEOTIDE SEQUENCE [LARGE SCALE GENOMIC DNA]</scope>
    <source>
        <strain evidence="4">WiKim39</strain>
    </source>
</reference>
<dbReference type="InterPro" id="IPR020843">
    <property type="entry name" value="ER"/>
</dbReference>
<keyword evidence="4" id="KW-1185">Reference proteome</keyword>
<dbReference type="InterPro" id="IPR011032">
    <property type="entry name" value="GroES-like_sf"/>
</dbReference>
<dbReference type="RefSeq" id="WP_076618073.1">
    <property type="nucleotide sequence ID" value="NZ_CP019323.1"/>
</dbReference>
<sequence length="311" mass="33390">MQTNAIVIDKYGDSGEFSEKIVDIPELKPKQLLIKVSSSSVTPFDIGVRKGNFKDDFSLSMPAITGTDVAGEVVDKGNEVNKFEIGDIVCGMVGVKGFGAYSDYAILGQSKAVKVPKDVDVKYAGILPMIATPAYNALFDLGKLVSGEKILIHGGAGGVGSMAIQLAKNAGATVYTTASKRNFEDLKNLGASEVLDYHNDKFNKVLSDMDAVIDTVGHDTYKDSFEVLKSGGRLVSLVEEPNEELAKRFNVSAMYLGGKFDNPLGKVIGLVSEGKIKLNIQKSFPLTADGVRDAQDYYETNHVFGKVSLAK</sequence>
<dbReference type="GO" id="GO:0016491">
    <property type="term" value="F:oxidoreductase activity"/>
    <property type="evidence" value="ECO:0007669"/>
    <property type="project" value="UniProtKB-KW"/>
</dbReference>
<dbReference type="GO" id="GO:0008270">
    <property type="term" value="F:zinc ion binding"/>
    <property type="evidence" value="ECO:0007669"/>
    <property type="project" value="InterPro"/>
</dbReference>
<dbReference type="STRING" id="1847728.BTM29_11645"/>
<dbReference type="Pfam" id="PF13602">
    <property type="entry name" value="ADH_zinc_N_2"/>
    <property type="match status" value="1"/>
</dbReference>
<dbReference type="Proteomes" id="UP000187499">
    <property type="component" value="Chromosome"/>
</dbReference>
<dbReference type="AlphaFoldDB" id="A0A1P8Q5M7"/>
<dbReference type="OrthoDB" id="9792162at2"/>
<dbReference type="SUPFAM" id="SSF50129">
    <property type="entry name" value="GroES-like"/>
    <property type="match status" value="1"/>
</dbReference>
<dbReference type="PROSITE" id="PS01162">
    <property type="entry name" value="QOR_ZETA_CRYSTAL"/>
    <property type="match status" value="1"/>
</dbReference>
<organism evidence="3 4">
    <name type="scientific">Companilactobacillus allii</name>
    <dbReference type="NCBI Taxonomy" id="1847728"/>
    <lineage>
        <taxon>Bacteria</taxon>
        <taxon>Bacillati</taxon>
        <taxon>Bacillota</taxon>
        <taxon>Bacilli</taxon>
        <taxon>Lactobacillales</taxon>
        <taxon>Lactobacillaceae</taxon>
        <taxon>Companilactobacillus</taxon>
    </lineage>
</organism>
<dbReference type="InterPro" id="IPR013154">
    <property type="entry name" value="ADH-like_N"/>
</dbReference>
<evidence type="ECO:0000256" key="1">
    <source>
        <dbReference type="ARBA" id="ARBA00023002"/>
    </source>
</evidence>
<dbReference type="SUPFAM" id="SSF51735">
    <property type="entry name" value="NAD(P)-binding Rossmann-fold domains"/>
    <property type="match status" value="1"/>
</dbReference>
<dbReference type="Gene3D" id="3.90.180.10">
    <property type="entry name" value="Medium-chain alcohol dehydrogenases, catalytic domain"/>
    <property type="match status" value="1"/>
</dbReference>
<dbReference type="InterPro" id="IPR002364">
    <property type="entry name" value="Quin_OxRdtase/zeta-crystal_CS"/>
</dbReference>
<dbReference type="Pfam" id="PF08240">
    <property type="entry name" value="ADH_N"/>
    <property type="match status" value="1"/>
</dbReference>
<dbReference type="Gene3D" id="3.40.50.720">
    <property type="entry name" value="NAD(P)-binding Rossmann-like Domain"/>
    <property type="match status" value="1"/>
</dbReference>
<name>A0A1P8Q5M7_9LACO</name>
<dbReference type="CDD" id="cd05289">
    <property type="entry name" value="MDR_like_2"/>
    <property type="match status" value="1"/>
</dbReference>
<dbReference type="KEGG" id="lalw:BTM29_11645"/>
<gene>
    <name evidence="3" type="ORF">BTM29_11645</name>
</gene>
<keyword evidence="1" id="KW-0560">Oxidoreductase</keyword>
<dbReference type="InterPro" id="IPR050700">
    <property type="entry name" value="YIM1/Zinc_Alcohol_DH_Fams"/>
</dbReference>
<dbReference type="PANTHER" id="PTHR11695:SF294">
    <property type="entry name" value="RETICULON-4-INTERACTING PROTEIN 1, MITOCHONDRIAL"/>
    <property type="match status" value="1"/>
</dbReference>
<proteinExistence type="predicted"/>
<dbReference type="EMBL" id="CP019323">
    <property type="protein sequence ID" value="APX73164.1"/>
    <property type="molecule type" value="Genomic_DNA"/>
</dbReference>
<evidence type="ECO:0000313" key="4">
    <source>
        <dbReference type="Proteomes" id="UP000187499"/>
    </source>
</evidence>
<dbReference type="SMART" id="SM00829">
    <property type="entry name" value="PKS_ER"/>
    <property type="match status" value="1"/>
</dbReference>
<protein>
    <recommendedName>
        <fullName evidence="2">Enoyl reductase (ER) domain-containing protein</fullName>
    </recommendedName>
</protein>
<feature type="domain" description="Enoyl reductase (ER)" evidence="2">
    <location>
        <begin position="12"/>
        <end position="309"/>
    </location>
</feature>
<evidence type="ECO:0000313" key="3">
    <source>
        <dbReference type="EMBL" id="APX73164.1"/>
    </source>
</evidence>
<accession>A0A1P8Q5M7</accession>
<dbReference type="PANTHER" id="PTHR11695">
    <property type="entry name" value="ALCOHOL DEHYDROGENASE RELATED"/>
    <property type="match status" value="1"/>
</dbReference>